<accession>A0A2M4D242</accession>
<dbReference type="EMBL" id="GGFL01007428">
    <property type="protein sequence ID" value="MBW71606.1"/>
    <property type="molecule type" value="Transcribed_RNA"/>
</dbReference>
<reference evidence="2" key="1">
    <citation type="submission" date="2018-01" db="EMBL/GenBank/DDBJ databases">
        <title>An insight into the sialome of Amazonian anophelines.</title>
        <authorList>
            <person name="Ribeiro J.M."/>
            <person name="Scarpassa V."/>
            <person name="Calvo E."/>
        </authorList>
    </citation>
    <scope>NUCLEOTIDE SEQUENCE</scope>
</reference>
<protein>
    <submittedName>
        <fullName evidence="2">Uncharacterized protein</fullName>
    </submittedName>
</protein>
<sequence length="77" mass="9118">MFCFFLFAGLSAFGVLCRFVFVFPCMRLLFCSRGLFARRWVWFTSFASFCFDFCSFACWRAVFLSFCVCVCEVEERV</sequence>
<keyword evidence="1" id="KW-0812">Transmembrane</keyword>
<dbReference type="AlphaFoldDB" id="A0A2M4D242"/>
<evidence type="ECO:0000313" key="2">
    <source>
        <dbReference type="EMBL" id="MBW71606.1"/>
    </source>
</evidence>
<proteinExistence type="predicted"/>
<name>A0A2M4D242_ANODA</name>
<evidence type="ECO:0000256" key="1">
    <source>
        <dbReference type="SAM" id="Phobius"/>
    </source>
</evidence>
<keyword evidence="1" id="KW-1133">Transmembrane helix</keyword>
<organism evidence="2">
    <name type="scientific">Anopheles darlingi</name>
    <name type="common">Mosquito</name>
    <dbReference type="NCBI Taxonomy" id="43151"/>
    <lineage>
        <taxon>Eukaryota</taxon>
        <taxon>Metazoa</taxon>
        <taxon>Ecdysozoa</taxon>
        <taxon>Arthropoda</taxon>
        <taxon>Hexapoda</taxon>
        <taxon>Insecta</taxon>
        <taxon>Pterygota</taxon>
        <taxon>Neoptera</taxon>
        <taxon>Endopterygota</taxon>
        <taxon>Diptera</taxon>
        <taxon>Nematocera</taxon>
        <taxon>Culicoidea</taxon>
        <taxon>Culicidae</taxon>
        <taxon>Anophelinae</taxon>
        <taxon>Anopheles</taxon>
    </lineage>
</organism>
<keyword evidence="1" id="KW-0472">Membrane</keyword>
<feature type="transmembrane region" description="Helical" evidence="1">
    <location>
        <begin position="41"/>
        <end position="71"/>
    </location>
</feature>